<dbReference type="EMBL" id="JAVFWL010000006">
    <property type="protein sequence ID" value="KAK6765658.1"/>
    <property type="molecule type" value="Genomic_DNA"/>
</dbReference>
<reference evidence="1 2" key="1">
    <citation type="submission" date="2023-08" db="EMBL/GenBank/DDBJ databases">
        <title>A Necator americanus chromosomal reference genome.</title>
        <authorList>
            <person name="Ilik V."/>
            <person name="Petrzelkova K.J."/>
            <person name="Pardy F."/>
            <person name="Fuh T."/>
            <person name="Niatou-Singa F.S."/>
            <person name="Gouil Q."/>
            <person name="Baker L."/>
            <person name="Ritchie M.E."/>
            <person name="Jex A.R."/>
            <person name="Gazzola D."/>
            <person name="Li H."/>
            <person name="Toshio Fujiwara R."/>
            <person name="Zhan B."/>
            <person name="Aroian R.V."/>
            <person name="Pafco B."/>
            <person name="Schwarz E.M."/>
        </authorList>
    </citation>
    <scope>NUCLEOTIDE SEQUENCE [LARGE SCALE GENOMIC DNA]</scope>
    <source>
        <strain evidence="1 2">Aroian</strain>
        <tissue evidence="1">Whole animal</tissue>
    </source>
</reference>
<protein>
    <submittedName>
        <fullName evidence="1">Uncharacterized protein</fullName>
    </submittedName>
</protein>
<dbReference type="Proteomes" id="UP001303046">
    <property type="component" value="Unassembled WGS sequence"/>
</dbReference>
<gene>
    <name evidence="1" type="primary">Necator_chrX.g25689</name>
    <name evidence="1" type="ORF">RB195_025523</name>
</gene>
<sequence>MFRTAVRVTSDVQEQMDAVNLAELIATSNGYIANVPRRPSLIAQRDYAKVDKLKKTNFYLAFITDDLSKAIRASQNITVLACVSETEQKRKTKTKQIWHFLILTWAKLFEPTVHYGTFESISTTPRLD</sequence>
<proteinExistence type="predicted"/>
<organism evidence="1 2">
    <name type="scientific">Necator americanus</name>
    <name type="common">Human hookworm</name>
    <dbReference type="NCBI Taxonomy" id="51031"/>
    <lineage>
        <taxon>Eukaryota</taxon>
        <taxon>Metazoa</taxon>
        <taxon>Ecdysozoa</taxon>
        <taxon>Nematoda</taxon>
        <taxon>Chromadorea</taxon>
        <taxon>Rhabditida</taxon>
        <taxon>Rhabditina</taxon>
        <taxon>Rhabditomorpha</taxon>
        <taxon>Strongyloidea</taxon>
        <taxon>Ancylostomatidae</taxon>
        <taxon>Bunostominae</taxon>
        <taxon>Necator</taxon>
    </lineage>
</organism>
<keyword evidence="2" id="KW-1185">Reference proteome</keyword>
<evidence type="ECO:0000313" key="2">
    <source>
        <dbReference type="Proteomes" id="UP001303046"/>
    </source>
</evidence>
<accession>A0ABR1ESR7</accession>
<evidence type="ECO:0000313" key="1">
    <source>
        <dbReference type="EMBL" id="KAK6765658.1"/>
    </source>
</evidence>
<name>A0ABR1ESR7_NECAM</name>
<comment type="caution">
    <text evidence="1">The sequence shown here is derived from an EMBL/GenBank/DDBJ whole genome shotgun (WGS) entry which is preliminary data.</text>
</comment>